<dbReference type="AlphaFoldDB" id="A0A8S9WT83"/>
<proteinExistence type="predicted"/>
<reference evidence="2" key="1">
    <citation type="journal article" date="2021" name="Mol. Ecol. Resour.">
        <title>Apolygus lucorum genome provides insights into omnivorousness and mesophyll feeding.</title>
        <authorList>
            <person name="Liu Y."/>
            <person name="Liu H."/>
            <person name="Wang H."/>
            <person name="Huang T."/>
            <person name="Liu B."/>
            <person name="Yang B."/>
            <person name="Yin L."/>
            <person name="Li B."/>
            <person name="Zhang Y."/>
            <person name="Zhang S."/>
            <person name="Jiang F."/>
            <person name="Zhang X."/>
            <person name="Ren Y."/>
            <person name="Wang B."/>
            <person name="Wang S."/>
            <person name="Lu Y."/>
            <person name="Wu K."/>
            <person name="Fan W."/>
            <person name="Wang G."/>
        </authorList>
    </citation>
    <scope>NUCLEOTIDE SEQUENCE</scope>
    <source>
        <strain evidence="2">12Hb</strain>
    </source>
</reference>
<name>A0A8S9WT83_APOLU</name>
<gene>
    <name evidence="2" type="ORF">GE061_007440</name>
</gene>
<comment type="caution">
    <text evidence="2">The sequence shown here is derived from an EMBL/GenBank/DDBJ whole genome shotgun (WGS) entry which is preliminary data.</text>
</comment>
<dbReference type="Proteomes" id="UP000466442">
    <property type="component" value="Unassembled WGS sequence"/>
</dbReference>
<evidence type="ECO:0000313" key="3">
    <source>
        <dbReference type="Proteomes" id="UP000466442"/>
    </source>
</evidence>
<keyword evidence="3" id="KW-1185">Reference proteome</keyword>
<feature type="region of interest" description="Disordered" evidence="1">
    <location>
        <begin position="64"/>
        <end position="92"/>
    </location>
</feature>
<accession>A0A8S9WT83</accession>
<evidence type="ECO:0000313" key="2">
    <source>
        <dbReference type="EMBL" id="KAF6199414.1"/>
    </source>
</evidence>
<dbReference type="EMBL" id="WIXP02000015">
    <property type="protein sequence ID" value="KAF6199414.1"/>
    <property type="molecule type" value="Genomic_DNA"/>
</dbReference>
<feature type="compositionally biased region" description="Low complexity" evidence="1">
    <location>
        <begin position="65"/>
        <end position="76"/>
    </location>
</feature>
<evidence type="ECO:0000256" key="1">
    <source>
        <dbReference type="SAM" id="MobiDB-lite"/>
    </source>
</evidence>
<sequence length="143" mass="15958">MRRYVSLLQSNASYKRTSQVALNISKLTDRQPTLKMDFTFTVMDENDVVLATIHGEVTSINIEGSPTTLSTTPTQQEAVVSSSNDASDTRPSHVVVRRSLQAIIQLEQELATLMEDQENPDFARMAELGSRLDELYDTLPPID</sequence>
<protein>
    <submittedName>
        <fullName evidence="2">Uncharacterized protein</fullName>
    </submittedName>
</protein>
<feature type="compositionally biased region" description="Polar residues" evidence="1">
    <location>
        <begin position="77"/>
        <end position="86"/>
    </location>
</feature>
<organism evidence="2 3">
    <name type="scientific">Apolygus lucorum</name>
    <name type="common">Small green plant bug</name>
    <name type="synonym">Lygocoris lucorum</name>
    <dbReference type="NCBI Taxonomy" id="248454"/>
    <lineage>
        <taxon>Eukaryota</taxon>
        <taxon>Metazoa</taxon>
        <taxon>Ecdysozoa</taxon>
        <taxon>Arthropoda</taxon>
        <taxon>Hexapoda</taxon>
        <taxon>Insecta</taxon>
        <taxon>Pterygota</taxon>
        <taxon>Neoptera</taxon>
        <taxon>Paraneoptera</taxon>
        <taxon>Hemiptera</taxon>
        <taxon>Heteroptera</taxon>
        <taxon>Panheteroptera</taxon>
        <taxon>Cimicomorpha</taxon>
        <taxon>Miridae</taxon>
        <taxon>Mirini</taxon>
        <taxon>Apolygus</taxon>
    </lineage>
</organism>